<comment type="caution">
    <text evidence="1">The sequence shown here is derived from an EMBL/GenBank/DDBJ whole genome shotgun (WGS) entry which is preliminary data.</text>
</comment>
<keyword evidence="2" id="KW-1185">Reference proteome</keyword>
<dbReference type="InterPro" id="IPR042089">
    <property type="entry name" value="Peptidase_M13_dom_2"/>
</dbReference>
<dbReference type="Gene3D" id="3.40.390.10">
    <property type="entry name" value="Collagenase (Catalytic Domain)"/>
    <property type="match status" value="1"/>
</dbReference>
<reference evidence="1" key="1">
    <citation type="journal article" date="2020" name="Cell">
        <title>Large-Scale Comparative Analyses of Tick Genomes Elucidate Their Genetic Diversity and Vector Capacities.</title>
        <authorList>
            <consortium name="Tick Genome and Microbiome Consortium (TIGMIC)"/>
            <person name="Jia N."/>
            <person name="Wang J."/>
            <person name="Shi W."/>
            <person name="Du L."/>
            <person name="Sun Y."/>
            <person name="Zhan W."/>
            <person name="Jiang J.F."/>
            <person name="Wang Q."/>
            <person name="Zhang B."/>
            <person name="Ji P."/>
            <person name="Bell-Sakyi L."/>
            <person name="Cui X.M."/>
            <person name="Yuan T.T."/>
            <person name="Jiang B.G."/>
            <person name="Yang W.F."/>
            <person name="Lam T.T."/>
            <person name="Chang Q.C."/>
            <person name="Ding S.J."/>
            <person name="Wang X.J."/>
            <person name="Zhu J.G."/>
            <person name="Ruan X.D."/>
            <person name="Zhao L."/>
            <person name="Wei J.T."/>
            <person name="Ye R.Z."/>
            <person name="Que T.C."/>
            <person name="Du C.H."/>
            <person name="Zhou Y.H."/>
            <person name="Cheng J.X."/>
            <person name="Dai P.F."/>
            <person name="Guo W.B."/>
            <person name="Han X.H."/>
            <person name="Huang E.J."/>
            <person name="Li L.F."/>
            <person name="Wei W."/>
            <person name="Gao Y.C."/>
            <person name="Liu J.Z."/>
            <person name="Shao H.Z."/>
            <person name="Wang X."/>
            <person name="Wang C.C."/>
            <person name="Yang T.C."/>
            <person name="Huo Q.B."/>
            <person name="Li W."/>
            <person name="Chen H.Y."/>
            <person name="Chen S.E."/>
            <person name="Zhou L.G."/>
            <person name="Ni X.B."/>
            <person name="Tian J.H."/>
            <person name="Sheng Y."/>
            <person name="Liu T."/>
            <person name="Pan Y.S."/>
            <person name="Xia L.Y."/>
            <person name="Li J."/>
            <person name="Zhao F."/>
            <person name="Cao W.C."/>
        </authorList>
    </citation>
    <scope>NUCLEOTIDE SEQUENCE</scope>
    <source>
        <strain evidence="1">Rmic-2018</strain>
    </source>
</reference>
<reference evidence="1" key="2">
    <citation type="submission" date="2021-09" db="EMBL/GenBank/DDBJ databases">
        <authorList>
            <person name="Jia N."/>
            <person name="Wang J."/>
            <person name="Shi W."/>
            <person name="Du L."/>
            <person name="Sun Y."/>
            <person name="Zhan W."/>
            <person name="Jiang J."/>
            <person name="Wang Q."/>
            <person name="Zhang B."/>
            <person name="Ji P."/>
            <person name="Sakyi L.B."/>
            <person name="Cui X."/>
            <person name="Yuan T."/>
            <person name="Jiang B."/>
            <person name="Yang W."/>
            <person name="Lam T.T.-Y."/>
            <person name="Chang Q."/>
            <person name="Ding S."/>
            <person name="Wang X."/>
            <person name="Zhu J."/>
            <person name="Ruan X."/>
            <person name="Zhao L."/>
            <person name="Wei J."/>
            <person name="Que T."/>
            <person name="Du C."/>
            <person name="Cheng J."/>
            <person name="Dai P."/>
            <person name="Han X."/>
            <person name="Huang E."/>
            <person name="Gao Y."/>
            <person name="Liu J."/>
            <person name="Shao H."/>
            <person name="Ye R."/>
            <person name="Li L."/>
            <person name="Wei W."/>
            <person name="Wang X."/>
            <person name="Wang C."/>
            <person name="Huo Q."/>
            <person name="Li W."/>
            <person name="Guo W."/>
            <person name="Chen H."/>
            <person name="Chen S."/>
            <person name="Zhou L."/>
            <person name="Zhou L."/>
            <person name="Ni X."/>
            <person name="Tian J."/>
            <person name="Zhou Y."/>
            <person name="Sheng Y."/>
            <person name="Liu T."/>
            <person name="Pan Y."/>
            <person name="Xia L."/>
            <person name="Li J."/>
            <person name="Zhao F."/>
            <person name="Cao W."/>
        </authorList>
    </citation>
    <scope>NUCLEOTIDE SEQUENCE</scope>
    <source>
        <strain evidence="1">Rmic-2018</strain>
        <tissue evidence="1">Larvae</tissue>
    </source>
</reference>
<dbReference type="InterPro" id="IPR024079">
    <property type="entry name" value="MetalloPept_cat_dom_sf"/>
</dbReference>
<dbReference type="Gene3D" id="1.10.1380.10">
    <property type="entry name" value="Neutral endopeptidase , domain2"/>
    <property type="match status" value="1"/>
</dbReference>
<sequence length="554" mass="62819">MSPECYSGKFSAANKTTSEACQRQSLPKQSSDVLPPGPVRQRGKGTAVAFGLLAAGVCGSVAWLLSRAFSKPPAAGPRSETFCCPEQVPVLLAFMNDSVDPCSDFFEYACGTSIEMGYKNIYSQSDAVVKSLTRSTTIHNQPSTKFYSIFYQTCLKDCSRPQNFLHQITQELLQFGELPATKSPAEMFTLLFDLDVKRNVPYCFRFRVARPSPELLNPESNSSRGRKHFEMYRHSATLTDLNASCEFCLGDSLRLYNEYASTNVTLEEVMRFERGIPAVIPQFAHLQLPYTTSTDVQERPTRTVTMTELYTRLPFLSESVLKEAFFDTVLDVDDTMTMSYTEDEAILDLVAYLLSPAHQPVSLAHLVVYMSADVFGRFYIGLNYTDPWRDKLIRLHCHDHLGVHRVLWNIAYAVILTDETKDEFLRSAFVEAREAVRMHVRSGGIVALGDQSTADRLLDGVQLVLPRERYVADIYPSAPRELFIENYLSLGKFEYRVMMEQARRGYIDEYPPVWVTEKYLSIETDFYSRRHWDSFPRPCGSAAEYLSRKINAAG</sequence>
<dbReference type="Proteomes" id="UP000821866">
    <property type="component" value="Chromosome 7"/>
</dbReference>
<protein>
    <recommendedName>
        <fullName evidence="3">Peptidase M13 N-terminal domain-containing protein</fullName>
    </recommendedName>
</protein>
<evidence type="ECO:0008006" key="3">
    <source>
        <dbReference type="Google" id="ProtNLM"/>
    </source>
</evidence>
<organism evidence="1 2">
    <name type="scientific">Rhipicephalus microplus</name>
    <name type="common">Cattle tick</name>
    <name type="synonym">Boophilus microplus</name>
    <dbReference type="NCBI Taxonomy" id="6941"/>
    <lineage>
        <taxon>Eukaryota</taxon>
        <taxon>Metazoa</taxon>
        <taxon>Ecdysozoa</taxon>
        <taxon>Arthropoda</taxon>
        <taxon>Chelicerata</taxon>
        <taxon>Arachnida</taxon>
        <taxon>Acari</taxon>
        <taxon>Parasitiformes</taxon>
        <taxon>Ixodida</taxon>
        <taxon>Ixodoidea</taxon>
        <taxon>Ixodidae</taxon>
        <taxon>Rhipicephalinae</taxon>
        <taxon>Rhipicephalus</taxon>
        <taxon>Boophilus</taxon>
    </lineage>
</organism>
<dbReference type="GO" id="GO:0006508">
    <property type="term" value="P:proteolysis"/>
    <property type="evidence" value="ECO:0007669"/>
    <property type="project" value="InterPro"/>
</dbReference>
<gene>
    <name evidence="1" type="ORF">HPB51_018710</name>
</gene>
<dbReference type="InterPro" id="IPR000718">
    <property type="entry name" value="Peptidase_M13"/>
</dbReference>
<name>A0A9J6DI43_RHIMP</name>
<dbReference type="AlphaFoldDB" id="A0A9J6DI43"/>
<proteinExistence type="predicted"/>
<dbReference type="PROSITE" id="PS51885">
    <property type="entry name" value="NEPRILYSIN"/>
    <property type="match status" value="1"/>
</dbReference>
<dbReference type="SUPFAM" id="SSF55486">
    <property type="entry name" value="Metalloproteases ('zincins'), catalytic domain"/>
    <property type="match status" value="1"/>
</dbReference>
<accession>A0A9J6DI43</accession>
<evidence type="ECO:0000313" key="1">
    <source>
        <dbReference type="EMBL" id="KAH8021861.1"/>
    </source>
</evidence>
<evidence type="ECO:0000313" key="2">
    <source>
        <dbReference type="Proteomes" id="UP000821866"/>
    </source>
</evidence>
<dbReference type="GO" id="GO:0004222">
    <property type="term" value="F:metalloendopeptidase activity"/>
    <property type="evidence" value="ECO:0007669"/>
    <property type="project" value="InterPro"/>
</dbReference>
<dbReference type="EMBL" id="JABSTU010000009">
    <property type="protein sequence ID" value="KAH8021861.1"/>
    <property type="molecule type" value="Genomic_DNA"/>
</dbReference>